<gene>
    <name evidence="10" type="ORF">H8Z77_08525</name>
</gene>
<evidence type="ECO:0000256" key="5">
    <source>
        <dbReference type="ARBA" id="ARBA00022801"/>
    </source>
</evidence>
<dbReference type="InterPro" id="IPR004013">
    <property type="entry name" value="PHP_dom"/>
</dbReference>
<comment type="similarity">
    <text evidence="2 8">Belongs to the PHP hydrolase family. HisK subfamily.</text>
</comment>
<proteinExistence type="inferred from homology"/>
<dbReference type="PANTHER" id="PTHR21039:SF0">
    <property type="entry name" value="HISTIDINOL-PHOSPHATASE"/>
    <property type="match status" value="1"/>
</dbReference>
<evidence type="ECO:0000256" key="1">
    <source>
        <dbReference type="ARBA" id="ARBA00004970"/>
    </source>
</evidence>
<evidence type="ECO:0000313" key="11">
    <source>
        <dbReference type="Proteomes" id="UP000649151"/>
    </source>
</evidence>
<evidence type="ECO:0000256" key="7">
    <source>
        <dbReference type="ARBA" id="ARBA00049158"/>
    </source>
</evidence>
<keyword evidence="11" id="KW-1185">Reference proteome</keyword>
<keyword evidence="5 8" id="KW-0378">Hydrolase</keyword>
<comment type="catalytic activity">
    <reaction evidence="7 8">
        <text>L-histidinol phosphate + H2O = L-histidinol + phosphate</text>
        <dbReference type="Rhea" id="RHEA:14465"/>
        <dbReference type="ChEBI" id="CHEBI:15377"/>
        <dbReference type="ChEBI" id="CHEBI:43474"/>
        <dbReference type="ChEBI" id="CHEBI:57699"/>
        <dbReference type="ChEBI" id="CHEBI:57980"/>
        <dbReference type="EC" id="3.1.3.15"/>
    </reaction>
</comment>
<sequence>MKFCSNAHTHTNFCDGKNTAEEMVLGAIQKGFTSLGFSGHSYLSFDSGWTMSEEGTQAYCQEINRLKQAYQSQISISLGLEWDAYSDTVDRSQFDYIIGSMHYLRSPETGIPYTFEDTHEMMEACLNQGFHGDVKAMLRSFYEQMGELPHWMDPDIIGHFDIITKLNRGNRYFDEDSPEYQNIALQGLDRAIEAGCLFEVNTGGMYRGYCDKPYPAPFLLKRLAEKNAKVIITSDAHNPDSLDFMFPEMAELLKSSGFSTIYQLVQGKWTPTNIE</sequence>
<dbReference type="InterPro" id="IPR016195">
    <property type="entry name" value="Pol/histidinol_Pase-like"/>
</dbReference>
<evidence type="ECO:0000256" key="3">
    <source>
        <dbReference type="ARBA" id="ARBA00013085"/>
    </source>
</evidence>
<dbReference type="Pfam" id="PF02811">
    <property type="entry name" value="PHP"/>
    <property type="match status" value="1"/>
</dbReference>
<dbReference type="Proteomes" id="UP000649151">
    <property type="component" value="Unassembled WGS sequence"/>
</dbReference>
<evidence type="ECO:0000313" key="10">
    <source>
        <dbReference type="EMBL" id="MBC5788060.1"/>
    </source>
</evidence>
<dbReference type="InterPro" id="IPR010140">
    <property type="entry name" value="Histidinol_P_phosphatase_HisJ"/>
</dbReference>
<name>A0ABR7ISF4_9CLOT</name>
<dbReference type="PANTHER" id="PTHR21039">
    <property type="entry name" value="HISTIDINOL PHOSPHATASE-RELATED"/>
    <property type="match status" value="1"/>
</dbReference>
<dbReference type="Gene3D" id="3.20.20.140">
    <property type="entry name" value="Metal-dependent hydrolases"/>
    <property type="match status" value="1"/>
</dbReference>
<reference evidence="10 11" key="1">
    <citation type="submission" date="2020-08" db="EMBL/GenBank/DDBJ databases">
        <title>Genome public.</title>
        <authorList>
            <person name="Liu C."/>
            <person name="Sun Q."/>
        </authorList>
    </citation>
    <scope>NUCLEOTIDE SEQUENCE [LARGE SCALE GENOMIC DNA]</scope>
    <source>
        <strain evidence="10 11">NSJ-27</strain>
    </source>
</reference>
<keyword evidence="4 8" id="KW-0028">Amino-acid biosynthesis</keyword>
<dbReference type="SUPFAM" id="SSF89550">
    <property type="entry name" value="PHP domain-like"/>
    <property type="match status" value="1"/>
</dbReference>
<comment type="caution">
    <text evidence="10">The sequence shown here is derived from an EMBL/GenBank/DDBJ whole genome shotgun (WGS) entry which is preliminary data.</text>
</comment>
<accession>A0ABR7ISF4</accession>
<evidence type="ECO:0000256" key="2">
    <source>
        <dbReference type="ARBA" id="ARBA00009152"/>
    </source>
</evidence>
<evidence type="ECO:0000256" key="6">
    <source>
        <dbReference type="ARBA" id="ARBA00023102"/>
    </source>
</evidence>
<dbReference type="NCBIfam" id="TIGR01856">
    <property type="entry name" value="hisJ_fam"/>
    <property type="match status" value="1"/>
</dbReference>
<organism evidence="10 11">
    <name type="scientific">Clostridium facile</name>
    <dbReference type="NCBI Taxonomy" id="2763035"/>
    <lineage>
        <taxon>Bacteria</taxon>
        <taxon>Bacillati</taxon>
        <taxon>Bacillota</taxon>
        <taxon>Clostridia</taxon>
        <taxon>Eubacteriales</taxon>
        <taxon>Clostridiaceae</taxon>
        <taxon>Clostridium</taxon>
    </lineage>
</organism>
<dbReference type="EC" id="3.1.3.15" evidence="3 8"/>
<evidence type="ECO:0000256" key="4">
    <source>
        <dbReference type="ARBA" id="ARBA00022605"/>
    </source>
</evidence>
<protein>
    <recommendedName>
        <fullName evidence="3 8">Histidinol-phosphatase</fullName>
        <shortName evidence="8">HolPase</shortName>
        <ecNumber evidence="3 8">3.1.3.15</ecNumber>
    </recommendedName>
</protein>
<feature type="domain" description="PHP" evidence="9">
    <location>
        <begin position="7"/>
        <end position="202"/>
    </location>
</feature>
<dbReference type="CDD" id="cd12110">
    <property type="entry name" value="PHP_HisPPase_Hisj_like"/>
    <property type="match status" value="1"/>
</dbReference>
<dbReference type="EMBL" id="JACOQK010000001">
    <property type="protein sequence ID" value="MBC5788060.1"/>
    <property type="molecule type" value="Genomic_DNA"/>
</dbReference>
<comment type="pathway">
    <text evidence="1 8">Amino-acid biosynthesis; L-histidine biosynthesis; L-histidine from 5-phospho-alpha-D-ribose 1-diphosphate: step 8/9.</text>
</comment>
<keyword evidence="6 8" id="KW-0368">Histidine biosynthesis</keyword>
<dbReference type="RefSeq" id="WP_186996744.1">
    <property type="nucleotide sequence ID" value="NZ_JACOQK010000001.1"/>
</dbReference>
<evidence type="ECO:0000256" key="8">
    <source>
        <dbReference type="RuleBase" id="RU366003"/>
    </source>
</evidence>
<evidence type="ECO:0000259" key="9">
    <source>
        <dbReference type="Pfam" id="PF02811"/>
    </source>
</evidence>